<evidence type="ECO:0000313" key="2">
    <source>
        <dbReference type="Proteomes" id="UP000004508"/>
    </source>
</evidence>
<dbReference type="Proteomes" id="UP000004508">
    <property type="component" value="Unassembled WGS sequence"/>
</dbReference>
<sequence length="38" mass="4351">MCAWGIVMIRFNLKSSQPLVIQVNLRHTPYLYLVSGCV</sequence>
<keyword evidence="2" id="KW-1185">Reference proteome</keyword>
<accession>D6TSJ6</accession>
<proteinExistence type="predicted"/>
<dbReference type="EMBL" id="ADVG01000003">
    <property type="protein sequence ID" value="EFH83397.1"/>
    <property type="molecule type" value="Genomic_DNA"/>
</dbReference>
<dbReference type="STRING" id="485913.Krac_4353"/>
<organism evidence="1 2">
    <name type="scientific">Ktedonobacter racemifer DSM 44963</name>
    <dbReference type="NCBI Taxonomy" id="485913"/>
    <lineage>
        <taxon>Bacteria</taxon>
        <taxon>Bacillati</taxon>
        <taxon>Chloroflexota</taxon>
        <taxon>Ktedonobacteria</taxon>
        <taxon>Ktedonobacterales</taxon>
        <taxon>Ktedonobacteraceae</taxon>
        <taxon>Ktedonobacter</taxon>
    </lineage>
</organism>
<evidence type="ECO:0000313" key="1">
    <source>
        <dbReference type="EMBL" id="EFH83397.1"/>
    </source>
</evidence>
<comment type="caution">
    <text evidence="1">The sequence shown here is derived from an EMBL/GenBank/DDBJ whole genome shotgun (WGS) entry which is preliminary data.</text>
</comment>
<gene>
    <name evidence="1" type="ORF">Krac_4353</name>
</gene>
<protein>
    <submittedName>
        <fullName evidence="1">Uncharacterized protein</fullName>
    </submittedName>
</protein>
<name>D6TSJ6_KTERA</name>
<dbReference type="InParanoid" id="D6TSJ6"/>
<dbReference type="AlphaFoldDB" id="D6TSJ6"/>
<reference evidence="1 2" key="1">
    <citation type="journal article" date="2011" name="Stand. Genomic Sci.">
        <title>Non-contiguous finished genome sequence and contextual data of the filamentous soil bacterium Ktedonobacter racemifer type strain (SOSP1-21).</title>
        <authorList>
            <person name="Chang Y.J."/>
            <person name="Land M."/>
            <person name="Hauser L."/>
            <person name="Chertkov O."/>
            <person name="Del Rio T.G."/>
            <person name="Nolan M."/>
            <person name="Copeland A."/>
            <person name="Tice H."/>
            <person name="Cheng J.F."/>
            <person name="Lucas S."/>
            <person name="Han C."/>
            <person name="Goodwin L."/>
            <person name="Pitluck S."/>
            <person name="Ivanova N."/>
            <person name="Ovchinikova G."/>
            <person name="Pati A."/>
            <person name="Chen A."/>
            <person name="Palaniappan K."/>
            <person name="Mavromatis K."/>
            <person name="Liolios K."/>
            <person name="Brettin T."/>
            <person name="Fiebig A."/>
            <person name="Rohde M."/>
            <person name="Abt B."/>
            <person name="Goker M."/>
            <person name="Detter J.C."/>
            <person name="Woyke T."/>
            <person name="Bristow J."/>
            <person name="Eisen J.A."/>
            <person name="Markowitz V."/>
            <person name="Hugenholtz P."/>
            <person name="Kyrpides N.C."/>
            <person name="Klenk H.P."/>
            <person name="Lapidus A."/>
        </authorList>
    </citation>
    <scope>NUCLEOTIDE SEQUENCE [LARGE SCALE GENOMIC DNA]</scope>
    <source>
        <strain evidence="2">DSM 44963</strain>
    </source>
</reference>